<dbReference type="InterPro" id="IPR050058">
    <property type="entry name" value="Ala-tRNA_ligase"/>
</dbReference>
<dbReference type="Proteomes" id="UP000324705">
    <property type="component" value="Chromosome 5A"/>
</dbReference>
<keyword evidence="1" id="KW-0812">Transmembrane</keyword>
<keyword evidence="1" id="KW-0472">Membrane</keyword>
<dbReference type="InterPro" id="IPR018164">
    <property type="entry name" value="Ala-tRNA-synth_IIc_N"/>
</dbReference>
<reference evidence="3 4" key="1">
    <citation type="submission" date="2017-09" db="EMBL/GenBank/DDBJ databases">
        <authorList>
            <consortium name="International Durum Wheat Genome Sequencing Consortium (IDWGSC)"/>
            <person name="Milanesi L."/>
        </authorList>
    </citation>
    <scope>NUCLEOTIDE SEQUENCE [LARGE SCALE GENOMIC DNA]</scope>
    <source>
        <strain evidence="4">cv. Svevo</strain>
    </source>
</reference>
<dbReference type="GO" id="GO:0005524">
    <property type="term" value="F:ATP binding"/>
    <property type="evidence" value="ECO:0007669"/>
    <property type="project" value="InterPro"/>
</dbReference>
<keyword evidence="4" id="KW-1185">Reference proteome</keyword>
<accession>A0A9R0TZ21</accession>
<dbReference type="OMA" id="RRRVCMG"/>
<dbReference type="AlphaFoldDB" id="A0A9R0TZ21"/>
<feature type="domain" description="Alanyl-tRNA synthetase class IIc N-terminal" evidence="2">
    <location>
        <begin position="12"/>
        <end position="86"/>
    </location>
</feature>
<dbReference type="GO" id="GO:0002161">
    <property type="term" value="F:aminoacyl-tRNA deacylase activity"/>
    <property type="evidence" value="ECO:0007669"/>
    <property type="project" value="TreeGrafter"/>
</dbReference>
<proteinExistence type="predicted"/>
<dbReference type="Gramene" id="TRITD5Av1G175000.2">
    <property type="protein sequence ID" value="TRITD5Av1G175000.2"/>
    <property type="gene ID" value="TRITD5Av1G175000"/>
</dbReference>
<keyword evidence="1" id="KW-1133">Transmembrane helix</keyword>
<dbReference type="GO" id="GO:0006419">
    <property type="term" value="P:alanyl-tRNA aminoacylation"/>
    <property type="evidence" value="ECO:0007669"/>
    <property type="project" value="InterPro"/>
</dbReference>
<evidence type="ECO:0000313" key="3">
    <source>
        <dbReference type="EMBL" id="VAI19892.1"/>
    </source>
</evidence>
<dbReference type="PANTHER" id="PTHR11777:SF9">
    <property type="entry name" value="ALANINE--TRNA LIGASE, CYTOPLASMIC"/>
    <property type="match status" value="1"/>
</dbReference>
<dbReference type="Pfam" id="PF01411">
    <property type="entry name" value="tRNA-synt_2c"/>
    <property type="match status" value="1"/>
</dbReference>
<dbReference type="GO" id="GO:0004813">
    <property type="term" value="F:alanine-tRNA ligase activity"/>
    <property type="evidence" value="ECO:0007669"/>
    <property type="project" value="InterPro"/>
</dbReference>
<protein>
    <recommendedName>
        <fullName evidence="2">Alanyl-tRNA synthetase class IIc N-terminal domain-containing protein</fullName>
    </recommendedName>
</protein>
<dbReference type="GO" id="GO:0005739">
    <property type="term" value="C:mitochondrion"/>
    <property type="evidence" value="ECO:0007669"/>
    <property type="project" value="TreeGrafter"/>
</dbReference>
<dbReference type="EMBL" id="LT934119">
    <property type="protein sequence ID" value="VAI19892.1"/>
    <property type="molecule type" value="Genomic_DNA"/>
</dbReference>
<dbReference type="PANTHER" id="PTHR11777">
    <property type="entry name" value="ALANYL-TRNA SYNTHETASE"/>
    <property type="match status" value="1"/>
</dbReference>
<name>A0A9R0TZ21_TRITD</name>
<organism evidence="3 4">
    <name type="scientific">Triticum turgidum subsp. durum</name>
    <name type="common">Durum wheat</name>
    <name type="synonym">Triticum durum</name>
    <dbReference type="NCBI Taxonomy" id="4567"/>
    <lineage>
        <taxon>Eukaryota</taxon>
        <taxon>Viridiplantae</taxon>
        <taxon>Streptophyta</taxon>
        <taxon>Embryophyta</taxon>
        <taxon>Tracheophyta</taxon>
        <taxon>Spermatophyta</taxon>
        <taxon>Magnoliopsida</taxon>
        <taxon>Liliopsida</taxon>
        <taxon>Poales</taxon>
        <taxon>Poaceae</taxon>
        <taxon>BOP clade</taxon>
        <taxon>Pooideae</taxon>
        <taxon>Triticodae</taxon>
        <taxon>Triticeae</taxon>
        <taxon>Triticinae</taxon>
        <taxon>Triticum</taxon>
    </lineage>
</organism>
<evidence type="ECO:0000259" key="2">
    <source>
        <dbReference type="Pfam" id="PF01411"/>
    </source>
</evidence>
<feature type="transmembrane region" description="Helical" evidence="1">
    <location>
        <begin position="108"/>
        <end position="133"/>
    </location>
</feature>
<sequence length="136" mass="15249">MEVPPVWTAARVQEDFINYFESKSQSQSHTPWPSSLEVPVYDPAILFANAGMNQFKPVLILGTASPDSQLGRLRRACNTQKRIRAEAQRPRRHGEGGGRRRVCMGAPIGFLPSLPLLMLVCTTLLYLCIRLWIGKV</sequence>
<dbReference type="GO" id="GO:0009507">
    <property type="term" value="C:chloroplast"/>
    <property type="evidence" value="ECO:0007669"/>
    <property type="project" value="TreeGrafter"/>
</dbReference>
<gene>
    <name evidence="3" type="ORF">TRITD_5Av1G175000</name>
</gene>
<evidence type="ECO:0000313" key="4">
    <source>
        <dbReference type="Proteomes" id="UP000324705"/>
    </source>
</evidence>
<dbReference type="InterPro" id="IPR045864">
    <property type="entry name" value="aa-tRNA-synth_II/BPL/LPL"/>
</dbReference>
<evidence type="ECO:0000256" key="1">
    <source>
        <dbReference type="SAM" id="Phobius"/>
    </source>
</evidence>
<dbReference type="Gene3D" id="3.30.930.10">
    <property type="entry name" value="Bira Bifunctional Protein, Domain 2"/>
    <property type="match status" value="1"/>
</dbReference>
<dbReference type="SUPFAM" id="SSF55681">
    <property type="entry name" value="Class II aaRS and biotin synthetases"/>
    <property type="match status" value="1"/>
</dbReference>